<sequence length="158" mass="17944">MIQQQLHQMPETELDAKTKQFMQSDLSEQKTSDDDVPVNSEIDSNQAVQDNESLGTEQAEVETPTQIEEQFDNRVYRAEAAETMVGYIDKVDITSLNEQPITITSMQINRGNCSITSMYDYKNMRYGSASLVYPRSKAEYIREVSISTANGTYTYRIG</sequence>
<evidence type="ECO:0000313" key="2">
    <source>
        <dbReference type="EMBL" id="KAF1026633.1"/>
    </source>
</evidence>
<gene>
    <name evidence="2" type="ORF">GAK29_01153</name>
</gene>
<evidence type="ECO:0000256" key="1">
    <source>
        <dbReference type="SAM" id="MobiDB-lite"/>
    </source>
</evidence>
<comment type="caution">
    <text evidence="2">The sequence shown here is derived from an EMBL/GenBank/DDBJ whole genome shotgun (WGS) entry which is preliminary data.</text>
</comment>
<name>A0A833UE41_ACIBZ</name>
<accession>A0A833UE41</accession>
<feature type="compositionally biased region" description="Polar residues" evidence="1">
    <location>
        <begin position="41"/>
        <end position="56"/>
    </location>
</feature>
<dbReference type="EMBL" id="WNDP01000020">
    <property type="protein sequence ID" value="KAF1026633.1"/>
    <property type="molecule type" value="Genomic_DNA"/>
</dbReference>
<proteinExistence type="predicted"/>
<organism evidence="2 3">
    <name type="scientific">Acinetobacter bereziniae</name>
    <name type="common">Acinetobacter genomosp. 10</name>
    <dbReference type="NCBI Taxonomy" id="106648"/>
    <lineage>
        <taxon>Bacteria</taxon>
        <taxon>Pseudomonadati</taxon>
        <taxon>Pseudomonadota</taxon>
        <taxon>Gammaproteobacteria</taxon>
        <taxon>Moraxellales</taxon>
        <taxon>Moraxellaceae</taxon>
        <taxon>Acinetobacter</taxon>
    </lineage>
</organism>
<protein>
    <submittedName>
        <fullName evidence="2">Uncharacterized protein</fullName>
    </submittedName>
</protein>
<dbReference type="Proteomes" id="UP000490535">
    <property type="component" value="Unassembled WGS sequence"/>
</dbReference>
<dbReference type="AlphaFoldDB" id="A0A833UE41"/>
<reference evidence="3" key="1">
    <citation type="journal article" date="2020" name="MBio">
        <title>Horizontal gene transfer to a defensive symbiont with a reduced genome amongst a multipartite beetle microbiome.</title>
        <authorList>
            <person name="Waterworth S.C."/>
            <person name="Florez L.V."/>
            <person name="Rees E.R."/>
            <person name="Hertweck C."/>
            <person name="Kaltenpoth M."/>
            <person name="Kwan J.C."/>
        </authorList>
    </citation>
    <scope>NUCLEOTIDE SEQUENCE [LARGE SCALE GENOMIC DNA]</scope>
</reference>
<feature type="region of interest" description="Disordered" evidence="1">
    <location>
        <begin position="1"/>
        <end position="68"/>
    </location>
</feature>
<evidence type="ECO:0000313" key="3">
    <source>
        <dbReference type="Proteomes" id="UP000490535"/>
    </source>
</evidence>